<sequence>MNSGLAFYLHTFDRNTPYTESVTRMTHYLLKDAFLRKVRFDEKLGYDHNIDVFEGPLGGGLLIAIQSRMDPSHVELSIEKILTELNVSNAGSINN</sequence>
<evidence type="ECO:0000313" key="2">
    <source>
        <dbReference type="Proteomes" id="UP001165960"/>
    </source>
</evidence>
<gene>
    <name evidence="1" type="ORF">DSO57_1031935</name>
</gene>
<evidence type="ECO:0000313" key="1">
    <source>
        <dbReference type="EMBL" id="KAJ9068112.1"/>
    </source>
</evidence>
<organism evidence="1 2">
    <name type="scientific">Entomophthora muscae</name>
    <dbReference type="NCBI Taxonomy" id="34485"/>
    <lineage>
        <taxon>Eukaryota</taxon>
        <taxon>Fungi</taxon>
        <taxon>Fungi incertae sedis</taxon>
        <taxon>Zoopagomycota</taxon>
        <taxon>Entomophthoromycotina</taxon>
        <taxon>Entomophthoromycetes</taxon>
        <taxon>Entomophthorales</taxon>
        <taxon>Entomophthoraceae</taxon>
        <taxon>Entomophthora</taxon>
    </lineage>
</organism>
<proteinExistence type="predicted"/>
<protein>
    <submittedName>
        <fullName evidence="1">Uncharacterized protein</fullName>
    </submittedName>
</protein>
<dbReference type="EMBL" id="QTSX02003785">
    <property type="protein sequence ID" value="KAJ9068112.1"/>
    <property type="molecule type" value="Genomic_DNA"/>
</dbReference>
<comment type="caution">
    <text evidence="1">The sequence shown here is derived from an EMBL/GenBank/DDBJ whole genome shotgun (WGS) entry which is preliminary data.</text>
</comment>
<reference evidence="1" key="1">
    <citation type="submission" date="2022-04" db="EMBL/GenBank/DDBJ databases">
        <title>Genome of the entomopathogenic fungus Entomophthora muscae.</title>
        <authorList>
            <person name="Elya C."/>
            <person name="Lovett B.R."/>
            <person name="Lee E."/>
            <person name="Macias A.M."/>
            <person name="Hajek A.E."/>
            <person name="De Bivort B.L."/>
            <person name="Kasson M.T."/>
            <person name="De Fine Licht H.H."/>
            <person name="Stajich J.E."/>
        </authorList>
    </citation>
    <scope>NUCLEOTIDE SEQUENCE</scope>
    <source>
        <strain evidence="1">Berkeley</strain>
    </source>
</reference>
<accession>A0ACC2T0P7</accession>
<name>A0ACC2T0P7_9FUNG</name>
<keyword evidence="2" id="KW-1185">Reference proteome</keyword>
<dbReference type="Proteomes" id="UP001165960">
    <property type="component" value="Unassembled WGS sequence"/>
</dbReference>